<dbReference type="PATRIC" id="fig|1401327.3.peg.475"/>
<keyword evidence="1" id="KW-1133">Transmembrane helix</keyword>
<organism evidence="2 3">
    <name type="scientific">Shigella dysenteriae WRSd3</name>
    <dbReference type="NCBI Taxonomy" id="1401327"/>
    <lineage>
        <taxon>Bacteria</taxon>
        <taxon>Pseudomonadati</taxon>
        <taxon>Pseudomonadota</taxon>
        <taxon>Gammaproteobacteria</taxon>
        <taxon>Enterobacterales</taxon>
        <taxon>Enterobacteriaceae</taxon>
        <taxon>Shigella</taxon>
    </lineage>
</organism>
<protein>
    <recommendedName>
        <fullName evidence="4">Lipoprotein</fullName>
    </recommendedName>
</protein>
<proteinExistence type="predicted"/>
<evidence type="ECO:0000256" key="1">
    <source>
        <dbReference type="SAM" id="Phobius"/>
    </source>
</evidence>
<feature type="transmembrane region" description="Helical" evidence="1">
    <location>
        <begin position="28"/>
        <end position="51"/>
    </location>
</feature>
<keyword evidence="1" id="KW-0812">Transmembrane</keyword>
<dbReference type="Proteomes" id="UP000017944">
    <property type="component" value="Unassembled WGS sequence"/>
</dbReference>
<evidence type="ECO:0000313" key="2">
    <source>
        <dbReference type="EMBL" id="ESU81795.1"/>
    </source>
</evidence>
<gene>
    <name evidence="2" type="ORF">WRSd3_00517</name>
</gene>
<comment type="caution">
    <text evidence="2">The sequence shown here is derived from an EMBL/GenBank/DDBJ whole genome shotgun (WGS) entry which is preliminary data.</text>
</comment>
<evidence type="ECO:0008006" key="4">
    <source>
        <dbReference type="Google" id="ProtNLM"/>
    </source>
</evidence>
<dbReference type="AlphaFoldDB" id="A0A090NMF7"/>
<sequence length="53" mass="6024">MMAFYHPFKVRFYEYYSPRGIPDGVSAALLPVTVTLDIITAPLQFLVVYAVNQ</sequence>
<dbReference type="EMBL" id="AXUT01000037">
    <property type="protein sequence ID" value="ESU81795.1"/>
    <property type="molecule type" value="Genomic_DNA"/>
</dbReference>
<accession>A0A090NMF7</accession>
<evidence type="ECO:0000313" key="3">
    <source>
        <dbReference type="Proteomes" id="UP000017944"/>
    </source>
</evidence>
<name>A0A090NMF7_SHIDY</name>
<keyword evidence="1" id="KW-0472">Membrane</keyword>
<reference evidence="2 3" key="1">
    <citation type="submission" date="2013-10" db="EMBL/GenBank/DDBJ databases">
        <title>Draft genomes and the virulence plasmids of Sd1617 vaccine constructs: WRSd3 and WRSd5.</title>
        <authorList>
            <person name="Aksomboon Vongsawan A."/>
            <person name="Venkatesan M.M."/>
            <person name="Vaisvil B."/>
            <person name="Emel G."/>
            <person name="Kepatral V."/>
            <person name="Sethabutr O."/>
            <person name="Serichantalergs O."/>
            <person name="Mason C."/>
        </authorList>
    </citation>
    <scope>NUCLEOTIDE SEQUENCE [LARGE SCALE GENOMIC DNA]</scope>
    <source>
        <strain evidence="2 3">WRSd3</strain>
    </source>
</reference>